<dbReference type="EMBL" id="JAEKJA010000012">
    <property type="protein sequence ID" value="MBJ3777056.1"/>
    <property type="molecule type" value="Genomic_DNA"/>
</dbReference>
<accession>A0A934MIC7</accession>
<dbReference type="Proteomes" id="UP000609531">
    <property type="component" value="Unassembled WGS sequence"/>
</dbReference>
<dbReference type="InterPro" id="IPR023393">
    <property type="entry name" value="START-like_dom_sf"/>
</dbReference>
<dbReference type="Gene3D" id="3.30.530.20">
    <property type="match status" value="1"/>
</dbReference>
<dbReference type="SUPFAM" id="SSF55961">
    <property type="entry name" value="Bet v1-like"/>
    <property type="match status" value="1"/>
</dbReference>
<keyword evidence="2" id="KW-1185">Reference proteome</keyword>
<proteinExistence type="predicted"/>
<dbReference type="Pfam" id="PF06240">
    <property type="entry name" value="COXG"/>
    <property type="match status" value="1"/>
</dbReference>
<name>A0A934MIC7_9HYPH</name>
<sequence length="153" mass="16120">MDLKDSVLLPCDRATAWAALNDPDVLARCIPGCETLTMDAPDHMTAVVALKVGPVKARFEGEVTLSEIVPEESYLLSGHGKGGVAGFAKGSARVRLERVSADETMLNYDASADVGGKLAQLGSRLLDSTARKLAAAFFENIRTAVGVTEEVDG</sequence>
<evidence type="ECO:0000313" key="2">
    <source>
        <dbReference type="Proteomes" id="UP000609531"/>
    </source>
</evidence>
<organism evidence="1 2">
    <name type="scientific">Acuticoccus mangrovi</name>
    <dbReference type="NCBI Taxonomy" id="2796142"/>
    <lineage>
        <taxon>Bacteria</taxon>
        <taxon>Pseudomonadati</taxon>
        <taxon>Pseudomonadota</taxon>
        <taxon>Alphaproteobacteria</taxon>
        <taxon>Hyphomicrobiales</taxon>
        <taxon>Amorphaceae</taxon>
        <taxon>Acuticoccus</taxon>
    </lineage>
</organism>
<comment type="caution">
    <text evidence="1">The sequence shown here is derived from an EMBL/GenBank/DDBJ whole genome shotgun (WGS) entry which is preliminary data.</text>
</comment>
<dbReference type="RefSeq" id="WP_198882956.1">
    <property type="nucleotide sequence ID" value="NZ_JAEKJA010000012.1"/>
</dbReference>
<protein>
    <submittedName>
        <fullName evidence="1">Carbon monoxide dehydrogenase subunit G</fullName>
    </submittedName>
</protein>
<dbReference type="PANTHER" id="PTHR38588">
    <property type="entry name" value="BLL0334 PROTEIN"/>
    <property type="match status" value="1"/>
</dbReference>
<gene>
    <name evidence="1" type="ORF">JCR33_15215</name>
</gene>
<dbReference type="CDD" id="cd05018">
    <property type="entry name" value="CoxG"/>
    <property type="match status" value="1"/>
</dbReference>
<evidence type="ECO:0000313" key="1">
    <source>
        <dbReference type="EMBL" id="MBJ3777056.1"/>
    </source>
</evidence>
<reference evidence="1" key="1">
    <citation type="submission" date="2020-12" db="EMBL/GenBank/DDBJ databases">
        <title>Bacterial taxonomy.</title>
        <authorList>
            <person name="Pan X."/>
        </authorList>
    </citation>
    <scope>NUCLEOTIDE SEQUENCE</scope>
    <source>
        <strain evidence="1">B2012</strain>
    </source>
</reference>
<dbReference type="AlphaFoldDB" id="A0A934MIC7"/>
<dbReference type="InterPro" id="IPR010419">
    <property type="entry name" value="CO_DH_gsu"/>
</dbReference>
<dbReference type="PANTHER" id="PTHR38588:SF1">
    <property type="entry name" value="BLL0334 PROTEIN"/>
    <property type="match status" value="1"/>
</dbReference>